<dbReference type="GO" id="GO:0031966">
    <property type="term" value="C:mitochondrial membrane"/>
    <property type="evidence" value="ECO:0007669"/>
    <property type="project" value="TreeGrafter"/>
</dbReference>
<dbReference type="CDD" id="cd07993">
    <property type="entry name" value="LPLAT_DHAPAT-like"/>
    <property type="match status" value="1"/>
</dbReference>
<evidence type="ECO:0000259" key="7">
    <source>
        <dbReference type="SMART" id="SM00563"/>
    </source>
</evidence>
<dbReference type="EMBL" id="CAJOBC010000974">
    <property type="protein sequence ID" value="CAF3644125.1"/>
    <property type="molecule type" value="Genomic_DNA"/>
</dbReference>
<keyword evidence="10" id="KW-1185">Reference proteome</keyword>
<dbReference type="InterPro" id="IPR041728">
    <property type="entry name" value="GPAT/DHAPAT_LPLAT"/>
</dbReference>
<dbReference type="SUPFAM" id="SSF69593">
    <property type="entry name" value="Glycerol-3-phosphate (1)-acyltransferase"/>
    <property type="match status" value="1"/>
</dbReference>
<dbReference type="PANTHER" id="PTHR12563:SF17">
    <property type="entry name" value="DIHYDROXYACETONE PHOSPHATE ACYLTRANSFERASE"/>
    <property type="match status" value="1"/>
</dbReference>
<dbReference type="GO" id="GO:0016287">
    <property type="term" value="F:glycerone-phosphate O-acyltransferase activity"/>
    <property type="evidence" value="ECO:0007669"/>
    <property type="project" value="TreeGrafter"/>
</dbReference>
<comment type="subcellular location">
    <subcellularLocation>
        <location evidence="1">Endomembrane system</location>
        <topology evidence="1">Peripheral membrane protein</topology>
    </subcellularLocation>
</comment>
<dbReference type="GO" id="GO:0012505">
    <property type="term" value="C:endomembrane system"/>
    <property type="evidence" value="ECO:0007669"/>
    <property type="project" value="UniProtKB-SubCell"/>
</dbReference>
<dbReference type="Proteomes" id="UP000681722">
    <property type="component" value="Unassembled WGS sequence"/>
</dbReference>
<feature type="domain" description="Phospholipid/glycerol acyltransferase" evidence="7">
    <location>
        <begin position="215"/>
        <end position="346"/>
    </location>
</feature>
<comment type="similarity">
    <text evidence="2 6">Belongs to the GPAT/DAPAT family.</text>
</comment>
<evidence type="ECO:0000313" key="8">
    <source>
        <dbReference type="EMBL" id="CAF0856365.1"/>
    </source>
</evidence>
<dbReference type="Pfam" id="PF01553">
    <property type="entry name" value="Acyltransferase"/>
    <property type="match status" value="1"/>
</dbReference>
<comment type="caution">
    <text evidence="8">The sequence shown here is derived from an EMBL/GenBank/DDBJ whole genome shotgun (WGS) entry which is preliminary data.</text>
</comment>
<dbReference type="GO" id="GO:0008611">
    <property type="term" value="P:ether lipid biosynthetic process"/>
    <property type="evidence" value="ECO:0007669"/>
    <property type="project" value="TreeGrafter"/>
</dbReference>
<organism evidence="8 10">
    <name type="scientific">Didymodactylos carnosus</name>
    <dbReference type="NCBI Taxonomy" id="1234261"/>
    <lineage>
        <taxon>Eukaryota</taxon>
        <taxon>Metazoa</taxon>
        <taxon>Spiralia</taxon>
        <taxon>Gnathifera</taxon>
        <taxon>Rotifera</taxon>
        <taxon>Eurotatoria</taxon>
        <taxon>Bdelloidea</taxon>
        <taxon>Philodinida</taxon>
        <taxon>Philodinidae</taxon>
        <taxon>Didymodactylos</taxon>
    </lineage>
</organism>
<name>A0A813WV47_9BILA</name>
<dbReference type="OrthoDB" id="10255570at2759"/>
<keyword evidence="3 6" id="KW-0808">Transferase</keyword>
<dbReference type="EMBL" id="CAJNOQ010000974">
    <property type="protein sequence ID" value="CAF0856365.1"/>
    <property type="molecule type" value="Genomic_DNA"/>
</dbReference>
<gene>
    <name evidence="8" type="ORF">GPM918_LOCUS6350</name>
    <name evidence="9" type="ORF">SRO942_LOCUS6350</name>
</gene>
<proteinExistence type="inferred from homology"/>
<dbReference type="InterPro" id="IPR045520">
    <property type="entry name" value="GPAT/DHAPAT_C"/>
</dbReference>
<evidence type="ECO:0000256" key="2">
    <source>
        <dbReference type="ARBA" id="ARBA00007937"/>
    </source>
</evidence>
<evidence type="ECO:0000256" key="3">
    <source>
        <dbReference type="ARBA" id="ARBA00022679"/>
    </source>
</evidence>
<sequence length="783" mass="92206">MSINMFDETKYDNIIINHRQASDILWSLKTYHNPLYDDKQQSPCSLNLLKRQQQSSPSTVMSETHYLSLPRKSEQIKQDVLNSLSLKYTIDNLASTNEEKVLLHNEAKHILNEMSHQLNMKSVRVLAYLFSKILNCLYENIYINKENLERVRQLYVYPHLHQRSVITTSSPSTTTFSSTLLSILSSTVSSISPKTVEPTMPIVTIPINFLTPSRILFLPTHRSYMDFIIMTYLAYEYNLPLPCIAAAQDFLGLGRIFSNLLRHCGAFFIRRTFRSDKLYWTIFDEYVKTHLINGDYPLEFFLEGARSRTLKTLLPVRQGMFKSCLECYFQRYIDNLYLIPITITYEKVLEDNLHSYELLGVPKPKESSTGLLKATQILKKNFGTMFVHFNEPIQVRDEYEQFRKQQQSISDENGTMKIAQNVEDELLTKRILRSIQPRFYSPDTVDPFEQKFIDTLSYRVVYEQQKSVTIYPIALLSYSLLSWTMSKPTLINYEQFLNEKSILIDHVLKPFSHHHQIYWSNDEKQKFQEHLIRLYPEMFEKTNRTNENLLLKLTNDRLMNAALLMKLIMYRNTFLHLLAKPLYVLLPFYKQFSSNPNHHNFDNSSTYSIEHLKCYYQFFINLFSYEFVYDCLPSSSMFVTVERDFHTYLNYWLKLNFLIETKDSVSTTYRLNSVYNEQVFYMTSAFVQYSKAYLSIYNHVVINPMQNGKTMTDTAKQYQKEFLNVMNINDIVSVLCSSSNLIQNALRTILNTEKKQENLDKYRQILTLLFDTKSQSNIILAKL</sequence>
<keyword evidence="4" id="KW-0472">Membrane</keyword>
<dbReference type="PANTHER" id="PTHR12563">
    <property type="entry name" value="GLYCEROL-3-PHOSPHATE ACYLTRANSFERASE"/>
    <property type="match status" value="1"/>
</dbReference>
<reference evidence="8" key="1">
    <citation type="submission" date="2021-02" db="EMBL/GenBank/DDBJ databases">
        <authorList>
            <person name="Nowell W R."/>
        </authorList>
    </citation>
    <scope>NUCLEOTIDE SEQUENCE</scope>
</reference>
<dbReference type="SMART" id="SM00563">
    <property type="entry name" value="PlsC"/>
    <property type="match status" value="1"/>
</dbReference>
<dbReference type="InterPro" id="IPR022284">
    <property type="entry name" value="GPAT/DHAPAT"/>
</dbReference>
<evidence type="ECO:0000313" key="9">
    <source>
        <dbReference type="EMBL" id="CAF3644125.1"/>
    </source>
</evidence>
<dbReference type="PIRSF" id="PIRSF000437">
    <property type="entry name" value="GPAT_DHAPAT"/>
    <property type="match status" value="1"/>
</dbReference>
<dbReference type="GO" id="GO:0005778">
    <property type="term" value="C:peroxisomal membrane"/>
    <property type="evidence" value="ECO:0007669"/>
    <property type="project" value="TreeGrafter"/>
</dbReference>
<keyword evidence="5 6" id="KW-0012">Acyltransferase</keyword>
<dbReference type="InterPro" id="IPR002123">
    <property type="entry name" value="Plipid/glycerol_acylTrfase"/>
</dbReference>
<dbReference type="Proteomes" id="UP000663829">
    <property type="component" value="Unassembled WGS sequence"/>
</dbReference>
<dbReference type="Pfam" id="PF19277">
    <property type="entry name" value="GPAT_C"/>
    <property type="match status" value="1"/>
</dbReference>
<evidence type="ECO:0000256" key="4">
    <source>
        <dbReference type="ARBA" id="ARBA00023136"/>
    </source>
</evidence>
<dbReference type="GO" id="GO:0008654">
    <property type="term" value="P:phospholipid biosynthetic process"/>
    <property type="evidence" value="ECO:0007669"/>
    <property type="project" value="TreeGrafter"/>
</dbReference>
<evidence type="ECO:0000256" key="5">
    <source>
        <dbReference type="ARBA" id="ARBA00023315"/>
    </source>
</evidence>
<evidence type="ECO:0000313" key="10">
    <source>
        <dbReference type="Proteomes" id="UP000663829"/>
    </source>
</evidence>
<evidence type="ECO:0000256" key="1">
    <source>
        <dbReference type="ARBA" id="ARBA00004184"/>
    </source>
</evidence>
<dbReference type="GO" id="GO:0006631">
    <property type="term" value="P:fatty acid metabolic process"/>
    <property type="evidence" value="ECO:0007669"/>
    <property type="project" value="TreeGrafter"/>
</dbReference>
<evidence type="ECO:0000256" key="6">
    <source>
        <dbReference type="PIRNR" id="PIRNR000437"/>
    </source>
</evidence>
<dbReference type="GO" id="GO:0019432">
    <property type="term" value="P:triglyceride biosynthetic process"/>
    <property type="evidence" value="ECO:0007669"/>
    <property type="project" value="TreeGrafter"/>
</dbReference>
<dbReference type="GO" id="GO:0004366">
    <property type="term" value="F:glycerol-3-phosphate O-acyltransferase activity"/>
    <property type="evidence" value="ECO:0007669"/>
    <property type="project" value="TreeGrafter"/>
</dbReference>
<protein>
    <recommendedName>
        <fullName evidence="7">Phospholipid/glycerol acyltransferase domain-containing protein</fullName>
    </recommendedName>
</protein>
<accession>A0A813WV47</accession>
<dbReference type="AlphaFoldDB" id="A0A813WV47"/>